<gene>
    <name evidence="4" type="ORF">HNQ72_002798</name>
</gene>
<dbReference type="InterPro" id="IPR041698">
    <property type="entry name" value="Methyltransf_25"/>
</dbReference>
<dbReference type="RefSeq" id="WP_183992768.1">
    <property type="nucleotide sequence ID" value="NZ_BMHW01000002.1"/>
</dbReference>
<evidence type="ECO:0000313" key="4">
    <source>
        <dbReference type="EMBL" id="MBB6162980.1"/>
    </source>
</evidence>
<dbReference type="PANTHER" id="PTHR43861">
    <property type="entry name" value="TRANS-ACONITATE 2-METHYLTRANSFERASE-RELATED"/>
    <property type="match status" value="1"/>
</dbReference>
<evidence type="ECO:0000256" key="2">
    <source>
        <dbReference type="ARBA" id="ARBA00022679"/>
    </source>
</evidence>
<proteinExistence type="predicted"/>
<dbReference type="PANTHER" id="PTHR43861:SF1">
    <property type="entry name" value="TRANS-ACONITATE 2-METHYLTRANSFERASE"/>
    <property type="match status" value="1"/>
</dbReference>
<dbReference type="EMBL" id="JACHEG010000002">
    <property type="protein sequence ID" value="MBB6162980.1"/>
    <property type="molecule type" value="Genomic_DNA"/>
</dbReference>
<dbReference type="SUPFAM" id="SSF53335">
    <property type="entry name" value="S-adenosyl-L-methionine-dependent methyltransferases"/>
    <property type="match status" value="1"/>
</dbReference>
<dbReference type="GO" id="GO:0008168">
    <property type="term" value="F:methyltransferase activity"/>
    <property type="evidence" value="ECO:0007669"/>
    <property type="project" value="UniProtKB-KW"/>
</dbReference>
<keyword evidence="2 4" id="KW-0808">Transferase</keyword>
<name>A0A7W9Y6P3_9HYPH</name>
<comment type="caution">
    <text evidence="4">The sequence shown here is derived from an EMBL/GenBank/DDBJ whole genome shotgun (WGS) entry which is preliminary data.</text>
</comment>
<protein>
    <submittedName>
        <fullName evidence="4">SAM-dependent methyltransferase</fullName>
    </submittedName>
</protein>
<evidence type="ECO:0000259" key="3">
    <source>
        <dbReference type="Pfam" id="PF13649"/>
    </source>
</evidence>
<feature type="domain" description="Methyltransferase" evidence="3">
    <location>
        <begin position="44"/>
        <end position="132"/>
    </location>
</feature>
<evidence type="ECO:0000256" key="1">
    <source>
        <dbReference type="ARBA" id="ARBA00022603"/>
    </source>
</evidence>
<reference evidence="4 5" key="1">
    <citation type="submission" date="2020-08" db="EMBL/GenBank/DDBJ databases">
        <title>Genomic Encyclopedia of Type Strains, Phase IV (KMG-IV): sequencing the most valuable type-strain genomes for metagenomic binning, comparative biology and taxonomic classification.</title>
        <authorList>
            <person name="Goeker M."/>
        </authorList>
    </citation>
    <scope>NUCLEOTIDE SEQUENCE [LARGE SCALE GENOMIC DNA]</scope>
    <source>
        <strain evidence="4 5">DSM 100734</strain>
    </source>
</reference>
<dbReference type="InterPro" id="IPR029063">
    <property type="entry name" value="SAM-dependent_MTases_sf"/>
</dbReference>
<dbReference type="GO" id="GO:0032259">
    <property type="term" value="P:methylation"/>
    <property type="evidence" value="ECO:0007669"/>
    <property type="project" value="UniProtKB-KW"/>
</dbReference>
<keyword evidence="1 4" id="KW-0489">Methyltransferase</keyword>
<sequence>MHRKDDPTSRFYSDNAATYAAALSDASLKRLDTFLAGLSAGATILELGCGSGRDSAVMIARGFDVLPTDGILEMASEASSRLSVPVLVLRFEDIDMVSAFDGIWANACLLHVPRSELGGILQKIHTALRPGGVFYASFKAGETEGHDTLGRFFNYPSGDWLQECYEAAPWKSITVEEGAGGAYDGLPTQWLYVTAIKL</sequence>
<dbReference type="Proteomes" id="UP000547879">
    <property type="component" value="Unassembled WGS sequence"/>
</dbReference>
<keyword evidence="5" id="KW-1185">Reference proteome</keyword>
<dbReference type="AlphaFoldDB" id="A0A7W9Y6P3"/>
<dbReference type="Gene3D" id="3.40.50.150">
    <property type="entry name" value="Vaccinia Virus protein VP39"/>
    <property type="match status" value="1"/>
</dbReference>
<dbReference type="Pfam" id="PF13649">
    <property type="entry name" value="Methyltransf_25"/>
    <property type="match status" value="1"/>
</dbReference>
<evidence type="ECO:0000313" key="5">
    <source>
        <dbReference type="Proteomes" id="UP000547879"/>
    </source>
</evidence>
<dbReference type="CDD" id="cd02440">
    <property type="entry name" value="AdoMet_MTases"/>
    <property type="match status" value="1"/>
</dbReference>
<organism evidence="4 5">
    <name type="scientific">Rhizobium wenxiniae</name>
    <dbReference type="NCBI Taxonomy" id="1737357"/>
    <lineage>
        <taxon>Bacteria</taxon>
        <taxon>Pseudomonadati</taxon>
        <taxon>Pseudomonadota</taxon>
        <taxon>Alphaproteobacteria</taxon>
        <taxon>Hyphomicrobiales</taxon>
        <taxon>Rhizobiaceae</taxon>
        <taxon>Rhizobium/Agrobacterium group</taxon>
        <taxon>Rhizobium</taxon>
    </lineage>
</organism>
<accession>A0A7W9Y6P3</accession>